<dbReference type="Proteomes" id="UP000242770">
    <property type="component" value="Unassembled WGS sequence"/>
</dbReference>
<organism evidence="2 4">
    <name type="scientific">Sporisorium scitamineum</name>
    <dbReference type="NCBI Taxonomy" id="49012"/>
    <lineage>
        <taxon>Eukaryota</taxon>
        <taxon>Fungi</taxon>
        <taxon>Dikarya</taxon>
        <taxon>Basidiomycota</taxon>
        <taxon>Ustilaginomycotina</taxon>
        <taxon>Ustilaginomycetes</taxon>
        <taxon>Ustilaginales</taxon>
        <taxon>Ustilaginaceae</taxon>
        <taxon>Sporisorium</taxon>
    </lineage>
</organism>
<evidence type="ECO:0000313" key="3">
    <source>
        <dbReference type="EMBL" id="CDU25783.1"/>
    </source>
</evidence>
<feature type="compositionally biased region" description="Basic and acidic residues" evidence="1">
    <location>
        <begin position="283"/>
        <end position="314"/>
    </location>
</feature>
<feature type="region of interest" description="Disordered" evidence="1">
    <location>
        <begin position="243"/>
        <end position="367"/>
    </location>
</feature>
<feature type="compositionally biased region" description="Basic residues" evidence="1">
    <location>
        <begin position="526"/>
        <end position="535"/>
    </location>
</feature>
<gene>
    <name evidence="2" type="primary">SSCI04970.1</name>
    <name evidence="3" type="ORF">SPSC_05954</name>
</gene>
<accession>A0A0F7RTT1</accession>
<evidence type="ECO:0000256" key="1">
    <source>
        <dbReference type="SAM" id="MobiDB-lite"/>
    </source>
</evidence>
<evidence type="ECO:0000313" key="2">
    <source>
        <dbReference type="EMBL" id="CDR98713.1"/>
    </source>
</evidence>
<feature type="compositionally biased region" description="Polar residues" evidence="1">
    <location>
        <begin position="264"/>
        <end position="273"/>
    </location>
</feature>
<proteinExistence type="predicted"/>
<dbReference type="AlphaFoldDB" id="A0A0F7RTT1"/>
<protein>
    <submittedName>
        <fullName evidence="2">Uncharacterized protein</fullName>
    </submittedName>
</protein>
<reference evidence="3" key="2">
    <citation type="submission" date="2014-06" db="EMBL/GenBank/DDBJ databases">
        <authorList>
            <person name="Ju J."/>
            <person name="Zhang J."/>
        </authorList>
    </citation>
    <scope>NUCLEOTIDE SEQUENCE</scope>
    <source>
        <strain evidence="3">SscI8</strain>
    </source>
</reference>
<name>A0A0F7RTT1_9BASI</name>
<dbReference type="EMBL" id="LK056691">
    <property type="protein sequence ID" value="CDU25783.1"/>
    <property type="molecule type" value="Genomic_DNA"/>
</dbReference>
<reference evidence="4" key="3">
    <citation type="submission" date="2014-06" db="EMBL/GenBank/DDBJ databases">
        <authorList>
            <person name="Berkman P.J."/>
        </authorList>
    </citation>
    <scope>NUCLEOTIDE SEQUENCE [LARGE SCALE GENOMIC DNA]</scope>
</reference>
<keyword evidence="4" id="KW-1185">Reference proteome</keyword>
<evidence type="ECO:0000313" key="4">
    <source>
        <dbReference type="Proteomes" id="UP000242770"/>
    </source>
</evidence>
<reference evidence="2" key="1">
    <citation type="submission" date="2014-06" db="EMBL/GenBank/DDBJ databases">
        <authorList>
            <person name="Berkman J.Paul."/>
        </authorList>
    </citation>
    <scope>NUCLEOTIDE SEQUENCE [LARGE SCALE GENOMIC DNA]</scope>
</reference>
<dbReference type="EMBL" id="CCFA01000265">
    <property type="protein sequence ID" value="CDR98713.1"/>
    <property type="molecule type" value="Genomic_DNA"/>
</dbReference>
<feature type="region of interest" description="Disordered" evidence="1">
    <location>
        <begin position="506"/>
        <end position="542"/>
    </location>
</feature>
<feature type="compositionally biased region" description="Basic and acidic residues" evidence="1">
    <location>
        <begin position="582"/>
        <end position="595"/>
    </location>
</feature>
<dbReference type="OrthoDB" id="2556360at2759"/>
<sequence>MSSTAITESTDIPVRHYYLTQNGRKLTEQEEVHIPYESKAPLTNCIVVGVEGTSFQLRVSKDAYPDGVNIYIKGLERGSWKYWLEAKADYPYVYRNDPPLLRYPIPEYWEFDVDEWVFGQIDLVWAVVLGRDEFGEYNGKGTQMVYHLESIPPQWQGASQDAFLVERLNSISIRDNRASSSVATSVAIPGSAPPIAAPIAPPVTPPVLGPSSPAASRQATGLAQVSVSFDPLSVARLAIGSRGIASTPPASSGHGIKRGPNGALRSTSLSLTPTRVGKQRHISPREHRQQPIQEDRQAQSRDHGQQPPPRERTEGPVALGREQPGKSPDTGPAPNIRRGIVNIPSRPVPVVSDDSDDDTPLDQLTRGNRSRDATFAVTYAHLISPLPRRSGRIQALQLRSTASATPEKYDLTPSPYVSDKVEIELFKSFWNLPNHLLGYTITEARDVVASERLENIQESEREDESEDDEGQKWFKREEMAEWAQLIAGQLEDGGGDEDEDKCSKIKRWRLNPMPEEDPPLPDNYVRKNKTKRKGRKADSKKAELRMEELTGVERSEIGFQDPIMQECWNRYLGWIDIRKSQPKPDRVAEERERGARSLPSRL</sequence>
<feature type="region of interest" description="Disordered" evidence="1">
    <location>
        <begin position="582"/>
        <end position="602"/>
    </location>
</feature>